<gene>
    <name evidence="2" type="ORF">PLANPX_2832</name>
</gene>
<evidence type="ECO:0008006" key="4">
    <source>
        <dbReference type="Google" id="ProtNLM"/>
    </source>
</evidence>
<dbReference type="InterPro" id="IPR015943">
    <property type="entry name" value="WD40/YVTN_repeat-like_dom_sf"/>
</dbReference>
<dbReference type="Gene3D" id="2.130.10.10">
    <property type="entry name" value="YVTN repeat-like/Quinoprotein amine dehydrogenase"/>
    <property type="match status" value="1"/>
</dbReference>
<feature type="chain" id="PRO_5025001310" description="PEP-CTERM protein-sorting domain-containing protein" evidence="1">
    <location>
        <begin position="26"/>
        <end position="390"/>
    </location>
</feature>
<dbReference type="Pfam" id="PF14312">
    <property type="entry name" value="FG-GAP_2"/>
    <property type="match status" value="1"/>
</dbReference>
<dbReference type="PANTHER" id="PTHR36220">
    <property type="entry name" value="UNNAMED PRODUCT"/>
    <property type="match status" value="1"/>
</dbReference>
<dbReference type="InterPro" id="IPR013424">
    <property type="entry name" value="Ice-binding_C"/>
</dbReference>
<keyword evidence="1" id="KW-0732">Signal</keyword>
<sequence length="390" mass="39962">MRSSYLSYAVFSAFISFSFAVGAFAAPPSPTPLATFHVPGLATNDYLGWSLATDGQRVLVGTGLGSAYLYDPFTQQQLAKVTLPSADVGTSVALQGDSAVIAGTFDTYVYNFADLTNISKIKLTPSDYPGTRVGFSVDMSGDVVIAAAAKDPNNAAIGGAAYLFDRVTGNQIARLVANDGQENDGFGVAVAIDEGRAAVAALQPLSSSGGAVYLFDAEPSTVGNRQLAKYAPAPGLQSPGQFGYNVDLNDETLVATQPFGQSFIWPTAGTPAPLASSSGNIRAAADGVSVSSDYVALGIEIQGLVRIYDKTGKTVGILAPPPGSPIGFGLAVAIEGDLLAVSAGGGSPAASTVYVYRVQDVLVVPEPSSVAMTLLGVCGVAASSRRRPRR</sequence>
<dbReference type="EMBL" id="AP021861">
    <property type="protein sequence ID" value="BBO33220.1"/>
    <property type="molecule type" value="Genomic_DNA"/>
</dbReference>
<evidence type="ECO:0000313" key="2">
    <source>
        <dbReference type="EMBL" id="BBO33220.1"/>
    </source>
</evidence>
<keyword evidence="3" id="KW-1185">Reference proteome</keyword>
<dbReference type="NCBIfam" id="TIGR02595">
    <property type="entry name" value="PEP_CTERM"/>
    <property type="match status" value="1"/>
</dbReference>
<dbReference type="KEGG" id="lpav:PLANPX_2832"/>
<dbReference type="Proteomes" id="UP000326837">
    <property type="component" value="Chromosome"/>
</dbReference>
<name>A0A5K7X960_9BACT</name>
<dbReference type="InterPro" id="IPR011047">
    <property type="entry name" value="Quinoprotein_ADH-like_sf"/>
</dbReference>
<dbReference type="AlphaFoldDB" id="A0A5K7X960"/>
<evidence type="ECO:0000313" key="3">
    <source>
        <dbReference type="Proteomes" id="UP000326837"/>
    </source>
</evidence>
<proteinExistence type="predicted"/>
<feature type="signal peptide" evidence="1">
    <location>
        <begin position="1"/>
        <end position="25"/>
    </location>
</feature>
<organism evidence="2 3">
    <name type="scientific">Lacipirellula parvula</name>
    <dbReference type="NCBI Taxonomy" id="2650471"/>
    <lineage>
        <taxon>Bacteria</taxon>
        <taxon>Pseudomonadati</taxon>
        <taxon>Planctomycetota</taxon>
        <taxon>Planctomycetia</taxon>
        <taxon>Pirellulales</taxon>
        <taxon>Lacipirellulaceae</taxon>
        <taxon>Lacipirellula</taxon>
    </lineage>
</organism>
<dbReference type="InterPro" id="IPR013517">
    <property type="entry name" value="FG-GAP"/>
</dbReference>
<accession>A0A5K7X960</accession>
<dbReference type="RefSeq" id="WP_172992020.1">
    <property type="nucleotide sequence ID" value="NZ_AP021861.1"/>
</dbReference>
<dbReference type="PANTHER" id="PTHR36220:SF1">
    <property type="entry name" value="GAMMA TUBULIN COMPLEX COMPONENT C-TERMINAL DOMAIN-CONTAINING PROTEIN"/>
    <property type="match status" value="1"/>
</dbReference>
<reference evidence="3" key="1">
    <citation type="submission" date="2019-10" db="EMBL/GenBank/DDBJ databases">
        <title>Lacipirellula parvula gen. nov., sp. nov., representing a lineage of planctomycetes widespread in freshwater anoxic habitats, and description of the family Lacipirellulaceae.</title>
        <authorList>
            <person name="Dedysh S.N."/>
            <person name="Kulichevskaya I.S."/>
            <person name="Beletsky A.V."/>
            <person name="Rakitin A.L."/>
            <person name="Mardanov A.V."/>
            <person name="Ivanova A.A."/>
            <person name="Saltykova V.X."/>
            <person name="Rijpstra W.I.C."/>
            <person name="Sinninghe Damste J.S."/>
            <person name="Ravin N.V."/>
        </authorList>
    </citation>
    <scope>NUCLEOTIDE SEQUENCE [LARGE SCALE GENOMIC DNA]</scope>
    <source>
        <strain evidence="3">PX69</strain>
    </source>
</reference>
<dbReference type="SUPFAM" id="SSF50998">
    <property type="entry name" value="Quinoprotein alcohol dehydrogenase-like"/>
    <property type="match status" value="1"/>
</dbReference>
<protein>
    <recommendedName>
        <fullName evidence="4">PEP-CTERM protein-sorting domain-containing protein</fullName>
    </recommendedName>
</protein>
<evidence type="ECO:0000256" key="1">
    <source>
        <dbReference type="SAM" id="SignalP"/>
    </source>
</evidence>